<sequence length="662" mass="77872">MEFHKDVLQDIKKAQRYEWLEANSLGAYSSSTICGMNTKREHGLLVTPHPTLNRKVVTLAKFEETIFVENKLYEISTNSYKDSIYPHGYQYLEKFCLDPFPCFFYQIEDRRIRKVTLLLENQNILLVRYELLNQGRPVTLVIKPFIAVRFNDVLNTEIQGLNTDTYLGESFVRWAPRGKMPELYIYFDKGEFIPATLWYHGFVYPKDYKNYQPGPEDLFNPGFFQVDIKPYETFDLFISVNALDKYKLDFEEQYFLESRRRRYHYFDFIPQHNQLKKMTKNFQRTIQIKEDKLNFPISLFNNKSQTFFFMQELSAFIQLSENYQLIKNTIKDLLKTLDAGILPSNYPYVDERPVYNQVDLSLWLIQIVYEYYLKTNELKFVEDVFDRIRSIVDLFQKGTHFNTYADKDGLIFSGERKINVSWIPLKSKEGNVYRYGKLLEVNALWYNALNIMILFANQLGKKRLSFKYKQWIKKVNASFSKKFILPEENGFYDFINSNEENQDFRINQIIPLILPFSPIEPTMAHKALKRIEEELLTPYGLRSRSIYDANDGAANGKNGGSYFNGAIWPWTVSWYIKALLKWPSDKKIDKIWNNYFEPLLSLATNGLIGFIPEAIKIENGLERLGKEDFLPSIASVILAEYQILNGSIPPEEETEITEKATS</sequence>
<dbReference type="Pfam" id="PF06202">
    <property type="entry name" value="GDE_C"/>
    <property type="match status" value="1"/>
</dbReference>
<dbReference type="GO" id="GO:0005980">
    <property type="term" value="P:glycogen catabolic process"/>
    <property type="evidence" value="ECO:0007669"/>
    <property type="project" value="InterPro"/>
</dbReference>
<dbReference type="PANTHER" id="PTHR10569:SF2">
    <property type="entry name" value="GLYCOGEN DEBRANCHING ENZYME"/>
    <property type="match status" value="1"/>
</dbReference>
<feature type="domain" description="Glycogen debranching enzyme bacterial and archaeal type N-terminal" evidence="2">
    <location>
        <begin position="18"/>
        <end position="234"/>
    </location>
</feature>
<dbReference type="Pfam" id="PF12439">
    <property type="entry name" value="GDE_N"/>
    <property type="match status" value="1"/>
</dbReference>
<dbReference type="InterPro" id="IPR008928">
    <property type="entry name" value="6-hairpin_glycosidase_sf"/>
</dbReference>
<dbReference type="EMBL" id="CP018099">
    <property type="protein sequence ID" value="APF18285.1"/>
    <property type="molecule type" value="Genomic_DNA"/>
</dbReference>
<dbReference type="KEGG" id="caby:Cabys_1536"/>
<dbReference type="InterPro" id="IPR032790">
    <property type="entry name" value="GDE_C"/>
</dbReference>
<feature type="domain" description="Glycogen debranching enzyme C-terminal" evidence="1">
    <location>
        <begin position="317"/>
        <end position="613"/>
    </location>
</feature>
<dbReference type="PaxDb" id="880073-Calab_2697"/>
<reference evidence="4 5" key="1">
    <citation type="submission" date="2011-09" db="EMBL/GenBank/DDBJ databases">
        <title>The permanent draft genome of Caldithrix abyssi DSM 13497.</title>
        <authorList>
            <consortium name="US DOE Joint Genome Institute (JGI-PGF)"/>
            <person name="Lucas S."/>
            <person name="Han J."/>
            <person name="Lapidus A."/>
            <person name="Bruce D."/>
            <person name="Goodwin L."/>
            <person name="Pitluck S."/>
            <person name="Peters L."/>
            <person name="Kyrpides N."/>
            <person name="Mavromatis K."/>
            <person name="Ivanova N."/>
            <person name="Mikhailova N."/>
            <person name="Chertkov O."/>
            <person name="Detter J.C."/>
            <person name="Tapia R."/>
            <person name="Han C."/>
            <person name="Land M."/>
            <person name="Hauser L."/>
            <person name="Markowitz V."/>
            <person name="Cheng J.-F."/>
            <person name="Hugenholtz P."/>
            <person name="Woyke T."/>
            <person name="Wu D."/>
            <person name="Spring S."/>
            <person name="Brambilla E."/>
            <person name="Klenk H.-P."/>
            <person name="Eisen J.A."/>
        </authorList>
    </citation>
    <scope>NUCLEOTIDE SEQUENCE [LARGE SCALE GENOMIC DNA]</scope>
    <source>
        <strain evidence="4 5">DSM 13497</strain>
    </source>
</reference>
<dbReference type="RefSeq" id="WP_006929599.1">
    <property type="nucleotide sequence ID" value="NZ_CM001402.1"/>
</dbReference>
<dbReference type="SUPFAM" id="SSF48208">
    <property type="entry name" value="Six-hairpin glycosidases"/>
    <property type="match status" value="1"/>
</dbReference>
<evidence type="ECO:0000313" key="5">
    <source>
        <dbReference type="Proteomes" id="UP000004671"/>
    </source>
</evidence>
<dbReference type="eggNOG" id="COG3408">
    <property type="taxonomic scope" value="Bacteria"/>
</dbReference>
<evidence type="ECO:0000313" key="4">
    <source>
        <dbReference type="EMBL" id="EHO42306.1"/>
    </source>
</evidence>
<dbReference type="OrthoDB" id="9761875at2"/>
<accession>H1XQ55</accession>
<dbReference type="InParanoid" id="H1XQ55"/>
<evidence type="ECO:0000259" key="2">
    <source>
        <dbReference type="Pfam" id="PF12439"/>
    </source>
</evidence>
<evidence type="ECO:0000313" key="6">
    <source>
        <dbReference type="Proteomes" id="UP000183868"/>
    </source>
</evidence>
<dbReference type="InterPro" id="IPR024742">
    <property type="entry name" value="Glycogen_debranch_N"/>
</dbReference>
<dbReference type="Gene3D" id="1.50.10.10">
    <property type="match status" value="1"/>
</dbReference>
<dbReference type="EMBL" id="CM001402">
    <property type="protein sequence ID" value="EHO42306.1"/>
    <property type="molecule type" value="Genomic_DNA"/>
</dbReference>
<evidence type="ECO:0000313" key="3">
    <source>
        <dbReference type="EMBL" id="APF18285.1"/>
    </source>
</evidence>
<dbReference type="Proteomes" id="UP000004671">
    <property type="component" value="Chromosome"/>
</dbReference>
<dbReference type="GO" id="GO:0004135">
    <property type="term" value="F:amylo-alpha-1,6-glucosidase activity"/>
    <property type="evidence" value="ECO:0007669"/>
    <property type="project" value="InterPro"/>
</dbReference>
<dbReference type="InterPro" id="IPR012341">
    <property type="entry name" value="6hp_glycosidase-like_sf"/>
</dbReference>
<name>H1XQ55_CALAY</name>
<dbReference type="Proteomes" id="UP000183868">
    <property type="component" value="Chromosome"/>
</dbReference>
<proteinExistence type="predicted"/>
<dbReference type="InterPro" id="IPR010401">
    <property type="entry name" value="AGL/Gdb1"/>
</dbReference>
<dbReference type="PANTHER" id="PTHR10569">
    <property type="entry name" value="GLYCOGEN DEBRANCHING ENZYME"/>
    <property type="match status" value="1"/>
</dbReference>
<protein>
    <submittedName>
        <fullName evidence="4">Amylo-alpha-16-glucosidase</fullName>
    </submittedName>
    <submittedName>
        <fullName evidence="3">Glycogen debranching enzyme, putative</fullName>
    </submittedName>
</protein>
<dbReference type="GO" id="GO:0004134">
    <property type="term" value="F:4-alpha-glucanotransferase activity"/>
    <property type="evidence" value="ECO:0007669"/>
    <property type="project" value="InterPro"/>
</dbReference>
<keyword evidence="5" id="KW-1185">Reference proteome</keyword>
<evidence type="ECO:0000259" key="1">
    <source>
        <dbReference type="Pfam" id="PF06202"/>
    </source>
</evidence>
<dbReference type="STRING" id="880073.Cabys_1536"/>
<organism evidence="4 5">
    <name type="scientific">Caldithrix abyssi DSM 13497</name>
    <dbReference type="NCBI Taxonomy" id="880073"/>
    <lineage>
        <taxon>Bacteria</taxon>
        <taxon>Pseudomonadati</taxon>
        <taxon>Calditrichota</taxon>
        <taxon>Calditrichia</taxon>
        <taxon>Calditrichales</taxon>
        <taxon>Calditrichaceae</taxon>
        <taxon>Caldithrix</taxon>
    </lineage>
</organism>
<gene>
    <name evidence="3" type="ORF">Cabys_1536</name>
    <name evidence="4" type="ORF">Calab_2697</name>
</gene>
<dbReference type="HOGENOM" id="CLU_026835_0_0_0"/>
<reference evidence="3 6" key="2">
    <citation type="submission" date="2016-11" db="EMBL/GenBank/DDBJ databases">
        <title>Genomic analysis of Caldithrix abyssi and proposal of a novel bacterial phylum Caldithrichaeota.</title>
        <authorList>
            <person name="Kublanov I."/>
            <person name="Sigalova O."/>
            <person name="Gavrilov S."/>
            <person name="Lebedinsky A."/>
            <person name="Ivanova N."/>
            <person name="Daum C."/>
            <person name="Reddy T."/>
            <person name="Klenk H.P."/>
            <person name="Goker M."/>
            <person name="Reva O."/>
            <person name="Miroshnichenko M."/>
            <person name="Kyprides N."/>
            <person name="Woyke T."/>
            <person name="Gelfand M."/>
        </authorList>
    </citation>
    <scope>NUCLEOTIDE SEQUENCE [LARGE SCALE GENOMIC DNA]</scope>
    <source>
        <strain evidence="3 6">LF13</strain>
    </source>
</reference>
<dbReference type="AlphaFoldDB" id="H1XQ55"/>